<comment type="caution">
    <text evidence="2">The sequence shown here is derived from an EMBL/GenBank/DDBJ whole genome shotgun (WGS) entry which is preliminary data.</text>
</comment>
<feature type="region of interest" description="Disordered" evidence="1">
    <location>
        <begin position="79"/>
        <end position="98"/>
    </location>
</feature>
<name>A0A9X1L4I8_9FLAO</name>
<dbReference type="Proteomes" id="UP001139199">
    <property type="component" value="Unassembled WGS sequence"/>
</dbReference>
<dbReference type="RefSeq" id="WP_226543853.1">
    <property type="nucleotide sequence ID" value="NZ_JAJAPW010000004.1"/>
</dbReference>
<dbReference type="AlphaFoldDB" id="A0A9X1L4I8"/>
<sequence>MSEQENSNKKENDSILSPSEFYRRLRPENFSDSDISTSHELPKEVLAFELDNITKNQKENQFETLARKLAEKLITPNLIPQVGPTGGGDGKTDSETYPVSTSISDRWFIPNNGWDKDEKWAFAISAKKTWKSKLKSDIVSILGTERDYTRIYFITNQTPSSKKKKDAQDEFIKQFKIDIVIFDGVWILENVYSSNLINLVVDSLNLSEIYRRDEKSLGSNDIRREKKLAEIEENISNSNRYFEYDFQLVEDALEAAILTKKLEKPRTELEGKFDRVERLVEKTGNKGQILRFRYQKAWTYVNYYDDYKAFLIEYHEFKKHIHSYITISSIEYYTTLYTLLRTVQSNNEKLVPLKLLKSEKRELFDFLEKISKRKTSSSTSLTALMYRDITLSFDLIDKTEENRLIFLRMKKTILASEGRLEFPFEQFQKMILILGNIFTDSKEFDDLFETVIRLSETRTSQMEAGQLYINRGGQKMANKNYRDGLINFGKAITKLSKSESQYGFYLASMGLSQAYGQLGLHHASYASKVSAVSILLKPWFDEGNLDPRLINLMDNLLGEEVLLGRLPHFLTWHELFRVLYYQLKNADKIDGIDNLTKFDTFLCVRLLNSNLNTDTLEYLPLICKKEELLLSEDVALFLLGYQGDIFKDYLHVNVKSEKELEDYYNVVANQPLREQFIKEIECFSNKTSSLSTTILGCKIEVQFNTETQIIILAETILAYIEGFLGTSLENLYPSCESILIKLQHSNNEFKVVADKKTHCYDLYWDANFHPVKDQEQIFKCGMDLMSHILINDFIMEDYKIYLEDLFKNQEVNERLQILLNHKIFIGNVLGDKPKLTFNNWKSEITPNVRESRFLLNKPKSNNIDKKKTSTKSKPNKPDLKTIPHNKRKVISVIENKLWDNATWKGMGVFGSPGGVGLILGFENIEFGIKIFEDWIERFGNIDANNRIKISIITDVDDKNPFWYQVMISSNFRENEIDEDTILLTPCRFHLMNAVNNRNLLVLKEGIKRFKKIRLYCGKIEKDLQMQVNFDLWIEKTEIFFVHKNDVKLNDIEYVAVMNSGS</sequence>
<dbReference type="EMBL" id="JAJAPW010000004">
    <property type="protein sequence ID" value="MCB4799362.1"/>
    <property type="molecule type" value="Genomic_DNA"/>
</dbReference>
<reference evidence="2" key="1">
    <citation type="submission" date="2021-10" db="EMBL/GenBank/DDBJ databases">
        <title>Tamlana sargassums sp. nov., and Tamlana laminarinivorans sp. nov., two new bacteria isolated from the brown alga.</title>
        <authorList>
            <person name="Li J."/>
        </authorList>
    </citation>
    <scope>NUCLEOTIDE SEQUENCE</scope>
    <source>
        <strain evidence="2">PT2-4</strain>
    </source>
</reference>
<proteinExistence type="predicted"/>
<keyword evidence="3" id="KW-1185">Reference proteome</keyword>
<evidence type="ECO:0000313" key="2">
    <source>
        <dbReference type="EMBL" id="MCB4799362.1"/>
    </source>
</evidence>
<gene>
    <name evidence="2" type="ORF">LG649_10920</name>
</gene>
<feature type="region of interest" description="Disordered" evidence="1">
    <location>
        <begin position="859"/>
        <end position="880"/>
    </location>
</feature>
<evidence type="ECO:0000313" key="3">
    <source>
        <dbReference type="Proteomes" id="UP001139199"/>
    </source>
</evidence>
<organism evidence="2 3">
    <name type="scientific">Neotamlana laminarinivorans</name>
    <dbReference type="NCBI Taxonomy" id="2883124"/>
    <lineage>
        <taxon>Bacteria</taxon>
        <taxon>Pseudomonadati</taxon>
        <taxon>Bacteroidota</taxon>
        <taxon>Flavobacteriia</taxon>
        <taxon>Flavobacteriales</taxon>
        <taxon>Flavobacteriaceae</taxon>
        <taxon>Neotamlana</taxon>
    </lineage>
</organism>
<evidence type="ECO:0000256" key="1">
    <source>
        <dbReference type="SAM" id="MobiDB-lite"/>
    </source>
</evidence>
<accession>A0A9X1L4I8</accession>
<protein>
    <submittedName>
        <fullName evidence="2">Uncharacterized protein</fullName>
    </submittedName>
</protein>